<sequence length="42" mass="4698">MQTTPQKPQANPKPPQVPQPQARAPLPFIVKRTVSYTDWAAL</sequence>
<name>A0A1G7SWY0_9RHOB</name>
<evidence type="ECO:0000313" key="3">
    <source>
        <dbReference type="Proteomes" id="UP000182284"/>
    </source>
</evidence>
<accession>A0A1G7SWY0</accession>
<evidence type="ECO:0000313" key="2">
    <source>
        <dbReference type="EMBL" id="SDG27294.1"/>
    </source>
</evidence>
<protein>
    <submittedName>
        <fullName evidence="2">Uncharacterized protein</fullName>
    </submittedName>
</protein>
<dbReference type="EMBL" id="FNBL01000015">
    <property type="protein sequence ID" value="SDG27294.1"/>
    <property type="molecule type" value="Genomic_DNA"/>
</dbReference>
<proteinExistence type="predicted"/>
<evidence type="ECO:0000256" key="1">
    <source>
        <dbReference type="SAM" id="MobiDB-lite"/>
    </source>
</evidence>
<dbReference type="RefSeq" id="WP_281241910.1">
    <property type="nucleotide sequence ID" value="NZ_FNBL01000015.1"/>
</dbReference>
<gene>
    <name evidence="2" type="ORF">SAMN04488117_11563</name>
</gene>
<dbReference type="Proteomes" id="UP000182284">
    <property type="component" value="Unassembled WGS sequence"/>
</dbReference>
<reference evidence="2 3" key="1">
    <citation type="submission" date="2016-10" db="EMBL/GenBank/DDBJ databases">
        <authorList>
            <person name="de Groot N.N."/>
        </authorList>
    </citation>
    <scope>NUCLEOTIDE SEQUENCE [LARGE SCALE GENOMIC DNA]</scope>
    <source>
        <strain evidence="2 3">DSM 27375</strain>
    </source>
</reference>
<organism evidence="2 3">
    <name type="scientific">Celeribacter baekdonensis</name>
    <dbReference type="NCBI Taxonomy" id="875171"/>
    <lineage>
        <taxon>Bacteria</taxon>
        <taxon>Pseudomonadati</taxon>
        <taxon>Pseudomonadota</taxon>
        <taxon>Alphaproteobacteria</taxon>
        <taxon>Rhodobacterales</taxon>
        <taxon>Roseobacteraceae</taxon>
        <taxon>Celeribacter</taxon>
    </lineage>
</organism>
<dbReference type="AlphaFoldDB" id="A0A1G7SWY0"/>
<feature type="compositionally biased region" description="Low complexity" evidence="1">
    <location>
        <begin position="1"/>
        <end position="10"/>
    </location>
</feature>
<feature type="region of interest" description="Disordered" evidence="1">
    <location>
        <begin position="1"/>
        <end position="25"/>
    </location>
</feature>